<proteinExistence type="predicted"/>
<dbReference type="EMBL" id="UOFB01000109">
    <property type="protein sequence ID" value="VAW45937.1"/>
    <property type="molecule type" value="Genomic_DNA"/>
</dbReference>
<evidence type="ECO:0000313" key="1">
    <source>
        <dbReference type="EMBL" id="VAW45937.1"/>
    </source>
</evidence>
<evidence type="ECO:0008006" key="3">
    <source>
        <dbReference type="Google" id="ProtNLM"/>
    </source>
</evidence>
<name>A0A3B0VV33_9ZZZZ</name>
<feature type="non-terminal residue" evidence="2">
    <location>
        <position position="46"/>
    </location>
</feature>
<evidence type="ECO:0000313" key="2">
    <source>
        <dbReference type="EMBL" id="VAW47495.1"/>
    </source>
</evidence>
<dbReference type="AlphaFoldDB" id="A0A3B0VV33"/>
<gene>
    <name evidence="2" type="ORF">MNBD_GAMMA03-1483</name>
    <name evidence="1" type="ORF">MNBD_GAMMA04-1564</name>
</gene>
<sequence length="46" mass="4988">MRNNQPITNEEYVIPEGLTLVSKTDLAGNITECNDAFEAASGFSRA</sequence>
<protein>
    <recommendedName>
        <fullName evidence="3">PAS domain-containing protein</fullName>
    </recommendedName>
</protein>
<dbReference type="EMBL" id="UOFC01000150">
    <property type="protein sequence ID" value="VAW47495.1"/>
    <property type="molecule type" value="Genomic_DNA"/>
</dbReference>
<accession>A0A3B0VV33</accession>
<organism evidence="2">
    <name type="scientific">hydrothermal vent metagenome</name>
    <dbReference type="NCBI Taxonomy" id="652676"/>
    <lineage>
        <taxon>unclassified sequences</taxon>
        <taxon>metagenomes</taxon>
        <taxon>ecological metagenomes</taxon>
    </lineage>
</organism>
<reference evidence="2" key="1">
    <citation type="submission" date="2018-06" db="EMBL/GenBank/DDBJ databases">
        <authorList>
            <person name="Zhirakovskaya E."/>
        </authorList>
    </citation>
    <scope>NUCLEOTIDE SEQUENCE</scope>
</reference>